<organism evidence="8 9">
    <name type="scientific">Haladaptatus pallidirubidus</name>
    <dbReference type="NCBI Taxonomy" id="1008152"/>
    <lineage>
        <taxon>Archaea</taxon>
        <taxon>Methanobacteriati</taxon>
        <taxon>Methanobacteriota</taxon>
        <taxon>Stenosarchaea group</taxon>
        <taxon>Halobacteria</taxon>
        <taxon>Halobacteriales</taxon>
        <taxon>Haladaptataceae</taxon>
        <taxon>Haladaptatus</taxon>
    </lineage>
</organism>
<proteinExistence type="inferred from homology"/>
<dbReference type="GO" id="GO:0050660">
    <property type="term" value="F:flavin adenine dinucleotide binding"/>
    <property type="evidence" value="ECO:0007669"/>
    <property type="project" value="TreeGrafter"/>
</dbReference>
<dbReference type="InterPro" id="IPR029061">
    <property type="entry name" value="THDP-binding"/>
</dbReference>
<dbReference type="InterPro" id="IPR012000">
    <property type="entry name" value="Thiamin_PyroP_enz_cen_dom"/>
</dbReference>
<dbReference type="Pfam" id="PF00205">
    <property type="entry name" value="TPP_enzyme_M"/>
    <property type="match status" value="1"/>
</dbReference>
<dbReference type="InterPro" id="IPR012001">
    <property type="entry name" value="Thiamin_PyroP_enz_TPP-bd_dom"/>
</dbReference>
<dbReference type="GO" id="GO:0006082">
    <property type="term" value="P:organic acid metabolic process"/>
    <property type="evidence" value="ECO:0007669"/>
    <property type="project" value="UniProtKB-ARBA"/>
</dbReference>
<dbReference type="SUPFAM" id="SSF52467">
    <property type="entry name" value="DHS-like NAD/FAD-binding domain"/>
    <property type="match status" value="1"/>
</dbReference>
<evidence type="ECO:0000256" key="4">
    <source>
        <dbReference type="SAM" id="MobiDB-lite"/>
    </source>
</evidence>
<feature type="domain" description="Thiamine pyrophosphate enzyme N-terminal TPP-binding" evidence="7">
    <location>
        <begin position="5"/>
        <end position="116"/>
    </location>
</feature>
<evidence type="ECO:0000259" key="6">
    <source>
        <dbReference type="Pfam" id="PF02775"/>
    </source>
</evidence>
<dbReference type="EMBL" id="BAABKX010000001">
    <property type="protein sequence ID" value="GAA5040293.1"/>
    <property type="molecule type" value="Genomic_DNA"/>
</dbReference>
<dbReference type="GO" id="GO:0000287">
    <property type="term" value="F:magnesium ion binding"/>
    <property type="evidence" value="ECO:0007669"/>
    <property type="project" value="InterPro"/>
</dbReference>
<evidence type="ECO:0000256" key="3">
    <source>
        <dbReference type="RuleBase" id="RU362132"/>
    </source>
</evidence>
<dbReference type="AlphaFoldDB" id="A0AAV3UA82"/>
<evidence type="ECO:0000313" key="9">
    <source>
        <dbReference type="Proteomes" id="UP001501729"/>
    </source>
</evidence>
<dbReference type="GO" id="GO:0044272">
    <property type="term" value="P:sulfur compound biosynthetic process"/>
    <property type="evidence" value="ECO:0007669"/>
    <property type="project" value="UniProtKB-ARBA"/>
</dbReference>
<dbReference type="CDD" id="cd02002">
    <property type="entry name" value="TPP_BFDC"/>
    <property type="match status" value="1"/>
</dbReference>
<dbReference type="GO" id="GO:0030976">
    <property type="term" value="F:thiamine pyrophosphate binding"/>
    <property type="evidence" value="ECO:0007669"/>
    <property type="project" value="InterPro"/>
</dbReference>
<dbReference type="Proteomes" id="UP001501729">
    <property type="component" value="Unassembled WGS sequence"/>
</dbReference>
<comment type="caution">
    <text evidence="8">The sequence shown here is derived from an EMBL/GenBank/DDBJ whole genome shotgun (WGS) entry which is preliminary data.</text>
</comment>
<reference evidence="8 9" key="1">
    <citation type="journal article" date="2019" name="Int. J. Syst. Evol. Microbiol.">
        <title>The Global Catalogue of Microorganisms (GCM) 10K type strain sequencing project: providing services to taxonomists for standard genome sequencing and annotation.</title>
        <authorList>
            <consortium name="The Broad Institute Genomics Platform"/>
            <consortium name="The Broad Institute Genome Sequencing Center for Infectious Disease"/>
            <person name="Wu L."/>
            <person name="Ma J."/>
        </authorList>
    </citation>
    <scope>NUCLEOTIDE SEQUENCE [LARGE SCALE GENOMIC DNA]</scope>
    <source>
        <strain evidence="8 9">JCM 17504</strain>
    </source>
</reference>
<keyword evidence="9" id="KW-1185">Reference proteome</keyword>
<comment type="similarity">
    <text evidence="1 3">Belongs to the TPP enzyme family.</text>
</comment>
<dbReference type="InterPro" id="IPR029035">
    <property type="entry name" value="DHS-like_NAD/FAD-binding_dom"/>
</dbReference>
<evidence type="ECO:0000256" key="1">
    <source>
        <dbReference type="ARBA" id="ARBA00007812"/>
    </source>
</evidence>
<dbReference type="PANTHER" id="PTHR18968">
    <property type="entry name" value="THIAMINE PYROPHOSPHATE ENZYMES"/>
    <property type="match status" value="1"/>
</dbReference>
<evidence type="ECO:0000259" key="7">
    <source>
        <dbReference type="Pfam" id="PF02776"/>
    </source>
</evidence>
<dbReference type="InterPro" id="IPR045229">
    <property type="entry name" value="TPP_enz"/>
</dbReference>
<dbReference type="InterPro" id="IPR011766">
    <property type="entry name" value="TPP_enzyme_TPP-bd"/>
</dbReference>
<accession>A0AAV3UA82</accession>
<dbReference type="CDD" id="cd07035">
    <property type="entry name" value="TPP_PYR_POX_like"/>
    <property type="match status" value="1"/>
</dbReference>
<name>A0AAV3UA82_9EURY</name>
<evidence type="ECO:0000313" key="8">
    <source>
        <dbReference type="EMBL" id="GAA5040293.1"/>
    </source>
</evidence>
<dbReference type="Pfam" id="PF02776">
    <property type="entry name" value="TPP_enzyme_N"/>
    <property type="match status" value="1"/>
</dbReference>
<feature type="region of interest" description="Disordered" evidence="4">
    <location>
        <begin position="368"/>
        <end position="391"/>
    </location>
</feature>
<protein>
    <submittedName>
        <fullName evidence="8">Thiamine pyrophosphate-binding protein</fullName>
    </submittedName>
</protein>
<feature type="domain" description="Thiamine pyrophosphate enzyme central" evidence="5">
    <location>
        <begin position="198"/>
        <end position="339"/>
    </location>
</feature>
<dbReference type="SUPFAM" id="SSF52518">
    <property type="entry name" value="Thiamin diphosphate-binding fold (THDP-binding)"/>
    <property type="match status" value="2"/>
</dbReference>
<dbReference type="GO" id="GO:0003984">
    <property type="term" value="F:acetolactate synthase activity"/>
    <property type="evidence" value="ECO:0007669"/>
    <property type="project" value="TreeGrafter"/>
</dbReference>
<feature type="domain" description="Thiamine pyrophosphate enzyme TPP-binding" evidence="6">
    <location>
        <begin position="423"/>
        <end position="568"/>
    </location>
</feature>
<evidence type="ECO:0000256" key="2">
    <source>
        <dbReference type="ARBA" id="ARBA00023052"/>
    </source>
</evidence>
<keyword evidence="2 3" id="KW-0786">Thiamine pyrophosphate</keyword>
<evidence type="ECO:0000259" key="5">
    <source>
        <dbReference type="Pfam" id="PF00205"/>
    </source>
</evidence>
<dbReference type="RefSeq" id="WP_227774680.1">
    <property type="nucleotide sequence ID" value="NZ_BAABKX010000001.1"/>
</dbReference>
<sequence length="572" mass="61409">MADTRTGADLFTEAVESYGVRYVFGNPGTTELPVMRALGDSELEYVLAPHEDIAVGMAAGYATTRQYDANKNCPVGVVNLHVAPGVAHGLGNLYGASVTGAPLVVTAGAHSLDFRHEEPILSGDLLAMTDQFTKWSAEVTDVSALPTMLRRAFRVAQTPPTGPVFLSLPLDVMMTETDADPQRLGRIQNPGAGDPGGIAEAANLLAEADDPVLVVGDHIPRHGAYSDTDPVDAAVRLAEATGARVHAEILTCEVSFPGEHDQWVSHIPPDENLAAAVMNSDAVVFAGCSTNTTLTRHDRDLIPDRATIIDLNDEPWQVGKNAPADVAVTGDLGLVMDAIAEQVEIGEEALDERLERVQQFKTFARQKMAEMGEDESRPEDAEDESNVADRRASKAELVDTLRATASNPYIVDEGVTSKYAMLTRWAFEREGYISNKGGGLGYGLPAAVGAGMAEAEKDDPRQVVGFIGDGSYLYYPHSLYSAARYDVDVTVVVSDNRNYRILKDNTIGLFGGEDDDHEFVGMDFDPPVDIPKNAESHGAKGYLVESPDEMAETLERALAEDGPSVVDVLVHD</sequence>
<feature type="compositionally biased region" description="Basic and acidic residues" evidence="4">
    <location>
        <begin position="368"/>
        <end position="379"/>
    </location>
</feature>
<dbReference type="Gene3D" id="3.40.50.1220">
    <property type="entry name" value="TPP-binding domain"/>
    <property type="match status" value="1"/>
</dbReference>
<dbReference type="Pfam" id="PF02775">
    <property type="entry name" value="TPP_enzyme_C"/>
    <property type="match status" value="1"/>
</dbReference>
<gene>
    <name evidence="8" type="ORF">GCM10025751_00700</name>
</gene>
<dbReference type="Gene3D" id="3.40.50.970">
    <property type="match status" value="2"/>
</dbReference>
<dbReference type="GeneID" id="68614763"/>